<reference evidence="2" key="1">
    <citation type="submission" date="2017-02" db="UniProtKB">
        <authorList>
            <consortium name="WormBaseParasite"/>
        </authorList>
    </citation>
    <scope>IDENTIFICATION</scope>
</reference>
<evidence type="ECO:0000313" key="2">
    <source>
        <dbReference type="WBParaSite" id="ALUE_0000045701-mRNA-1"/>
    </source>
</evidence>
<keyword evidence="1" id="KW-1185">Reference proteome</keyword>
<proteinExistence type="predicted"/>
<accession>A0A0M3HG12</accession>
<sequence>MSIQVAVREQVREREQDLKMVKRILSIDANSMEFRSDGGGFSRPAAMFRTLRRLHGHNLENQGLNNLTDAFQNFVTRAKYFSIGRLRRTWSHSAIEFMKYRRLLPMLTSEGQQGDQFDGKLSC</sequence>
<protein>
    <submittedName>
        <fullName evidence="2">Uncharacterized protein</fullName>
    </submittedName>
</protein>
<dbReference type="Proteomes" id="UP000036681">
    <property type="component" value="Unplaced"/>
</dbReference>
<evidence type="ECO:0000313" key="1">
    <source>
        <dbReference type="Proteomes" id="UP000036681"/>
    </source>
</evidence>
<organism evidence="1 2">
    <name type="scientific">Ascaris lumbricoides</name>
    <name type="common">Giant roundworm</name>
    <dbReference type="NCBI Taxonomy" id="6252"/>
    <lineage>
        <taxon>Eukaryota</taxon>
        <taxon>Metazoa</taxon>
        <taxon>Ecdysozoa</taxon>
        <taxon>Nematoda</taxon>
        <taxon>Chromadorea</taxon>
        <taxon>Rhabditida</taxon>
        <taxon>Spirurina</taxon>
        <taxon>Ascaridomorpha</taxon>
        <taxon>Ascaridoidea</taxon>
        <taxon>Ascarididae</taxon>
        <taxon>Ascaris</taxon>
    </lineage>
</organism>
<dbReference type="WBParaSite" id="ALUE_0000045701-mRNA-1">
    <property type="protein sequence ID" value="ALUE_0000045701-mRNA-1"/>
    <property type="gene ID" value="ALUE_0000045701"/>
</dbReference>
<dbReference type="AlphaFoldDB" id="A0A0M3HG12"/>
<name>A0A0M3HG12_ASCLU</name>